<dbReference type="eggNOG" id="ENOG502S9T3">
    <property type="taxonomic scope" value="Eukaryota"/>
</dbReference>
<reference evidence="2" key="1">
    <citation type="submission" date="2013-12" db="EMBL/GenBank/DDBJ databases">
        <title>The Genome Sequence of Aphanomyces invadans NJM9701.</title>
        <authorList>
            <consortium name="The Broad Institute Genomics Platform"/>
            <person name="Russ C."/>
            <person name="Tyler B."/>
            <person name="van West P."/>
            <person name="Dieguez-Uribeondo J."/>
            <person name="Young S.K."/>
            <person name="Zeng Q."/>
            <person name="Gargeya S."/>
            <person name="Fitzgerald M."/>
            <person name="Abouelleil A."/>
            <person name="Alvarado L."/>
            <person name="Chapman S.B."/>
            <person name="Gainer-Dewar J."/>
            <person name="Goldberg J."/>
            <person name="Griggs A."/>
            <person name="Gujja S."/>
            <person name="Hansen M."/>
            <person name="Howarth C."/>
            <person name="Imamovic A."/>
            <person name="Ireland A."/>
            <person name="Larimer J."/>
            <person name="McCowan C."/>
            <person name="Murphy C."/>
            <person name="Pearson M."/>
            <person name="Poon T.W."/>
            <person name="Priest M."/>
            <person name="Roberts A."/>
            <person name="Saif S."/>
            <person name="Shea T."/>
            <person name="Sykes S."/>
            <person name="Wortman J."/>
            <person name="Nusbaum C."/>
            <person name="Birren B."/>
        </authorList>
    </citation>
    <scope>NUCLEOTIDE SEQUENCE [LARGE SCALE GENOMIC DNA]</scope>
    <source>
        <strain evidence="2">NJM9701</strain>
    </source>
</reference>
<gene>
    <name evidence="2" type="ORF">H310_00247</name>
</gene>
<evidence type="ECO:0000256" key="1">
    <source>
        <dbReference type="SAM" id="MobiDB-lite"/>
    </source>
</evidence>
<feature type="region of interest" description="Disordered" evidence="1">
    <location>
        <begin position="1"/>
        <end position="65"/>
    </location>
</feature>
<dbReference type="SUPFAM" id="SSF54160">
    <property type="entry name" value="Chromo domain-like"/>
    <property type="match status" value="1"/>
</dbReference>
<dbReference type="RefSeq" id="XP_008861173.1">
    <property type="nucleotide sequence ID" value="XM_008862951.1"/>
</dbReference>
<feature type="compositionally biased region" description="Low complexity" evidence="1">
    <location>
        <begin position="330"/>
        <end position="344"/>
    </location>
</feature>
<feature type="compositionally biased region" description="Low complexity" evidence="1">
    <location>
        <begin position="216"/>
        <end position="229"/>
    </location>
</feature>
<feature type="region of interest" description="Disordered" evidence="1">
    <location>
        <begin position="152"/>
        <end position="435"/>
    </location>
</feature>
<dbReference type="EMBL" id="KI913952">
    <property type="protein sequence ID" value="ETW09762.1"/>
    <property type="molecule type" value="Genomic_DNA"/>
</dbReference>
<evidence type="ECO:0000313" key="2">
    <source>
        <dbReference type="EMBL" id="ETW09762.1"/>
    </source>
</evidence>
<dbReference type="InterPro" id="IPR016197">
    <property type="entry name" value="Chromo-like_dom_sf"/>
</dbReference>
<dbReference type="STRING" id="157072.A0A024UV03"/>
<accession>A0A024UV03</accession>
<feature type="compositionally biased region" description="Polar residues" evidence="1">
    <location>
        <begin position="421"/>
        <end position="435"/>
    </location>
</feature>
<feature type="compositionally biased region" description="Basic and acidic residues" evidence="1">
    <location>
        <begin position="15"/>
        <end position="24"/>
    </location>
</feature>
<feature type="compositionally biased region" description="Polar residues" evidence="1">
    <location>
        <begin position="177"/>
        <end position="187"/>
    </location>
</feature>
<name>A0A024UV03_9STRA</name>
<dbReference type="Gene3D" id="2.30.30.140">
    <property type="match status" value="1"/>
</dbReference>
<evidence type="ECO:0008006" key="3">
    <source>
        <dbReference type="Google" id="ProtNLM"/>
    </source>
</evidence>
<dbReference type="VEuPathDB" id="FungiDB:H310_00247"/>
<proteinExistence type="predicted"/>
<dbReference type="CDD" id="cd20104">
    <property type="entry name" value="MBT_PHF20L1-like"/>
    <property type="match status" value="1"/>
</dbReference>
<dbReference type="OrthoDB" id="74143at2759"/>
<organism evidence="2">
    <name type="scientific">Aphanomyces invadans</name>
    <dbReference type="NCBI Taxonomy" id="157072"/>
    <lineage>
        <taxon>Eukaryota</taxon>
        <taxon>Sar</taxon>
        <taxon>Stramenopiles</taxon>
        <taxon>Oomycota</taxon>
        <taxon>Saprolegniomycetes</taxon>
        <taxon>Saprolegniales</taxon>
        <taxon>Verrucalvaceae</taxon>
        <taxon>Aphanomyces</taxon>
    </lineage>
</organism>
<protein>
    <recommendedName>
        <fullName evidence="3">Tudor-knot domain-containing protein</fullName>
    </recommendedName>
</protein>
<sequence length="522" mass="56796">MHICATAMDQTPESSPREKLHQVDEGATSSRRRTSLRLATTTPHDKATSSSAMIDTSAPPSKKKEEKYMGLGVMVDCKDDQGHWNQGRIIDVNVSARLLKIHYSGWHKRYDNWMPLSSIVAHGSRVKNATLTPQSLKQTNLRSNLFRLNPNYVERNPSKLPAAPLAPSRQLSKESETSAAAPTTLSPQLPVPPVKKAPIRISPRTMIANESRSDDSAPSSSPPAHQSPPRQRKVNTEVKAEPQLADIGESSPLPPARRASRRLLPCIEVPTDPPMDELPASSVQPAKYSSSGRSSRHARGNAPPVTKPSTAIKLNKSDSPPVVSNALFPTKAATTKSAITAKAKGQTPKKTGEPISSPSKLKGPDATQVIQKSNKRTASGAPVVPLSAPSANPAQDVSKPNKKPRVGTIHESESLVEAASPRSNPVTSDSPIPSKSTLAEIFRNRVRDQQLQPLAFKQRQAPPTQQLAYRGGPPISAKERKQNRASNLMYMEHQEAFLRESIQRWTQVQQDLIKDVTSVVVL</sequence>
<dbReference type="GeneID" id="20077297"/>
<dbReference type="AlphaFoldDB" id="A0A024UV03"/>
<feature type="region of interest" description="Disordered" evidence="1">
    <location>
        <begin position="456"/>
        <end position="477"/>
    </location>
</feature>